<comment type="caution">
    <text evidence="1">The sequence shown here is derived from an EMBL/GenBank/DDBJ whole genome shotgun (WGS) entry which is preliminary data.</text>
</comment>
<name>A0AA88XAV6_9ASTE</name>
<organism evidence="1 2">
    <name type="scientific">Escallonia herrerae</name>
    <dbReference type="NCBI Taxonomy" id="1293975"/>
    <lineage>
        <taxon>Eukaryota</taxon>
        <taxon>Viridiplantae</taxon>
        <taxon>Streptophyta</taxon>
        <taxon>Embryophyta</taxon>
        <taxon>Tracheophyta</taxon>
        <taxon>Spermatophyta</taxon>
        <taxon>Magnoliopsida</taxon>
        <taxon>eudicotyledons</taxon>
        <taxon>Gunneridae</taxon>
        <taxon>Pentapetalae</taxon>
        <taxon>asterids</taxon>
        <taxon>campanulids</taxon>
        <taxon>Escalloniales</taxon>
        <taxon>Escalloniaceae</taxon>
        <taxon>Escallonia</taxon>
    </lineage>
</organism>
<dbReference type="EMBL" id="JAVXUP010000064">
    <property type="protein sequence ID" value="KAK3040028.1"/>
    <property type="molecule type" value="Genomic_DNA"/>
</dbReference>
<evidence type="ECO:0000313" key="2">
    <source>
        <dbReference type="Proteomes" id="UP001188597"/>
    </source>
</evidence>
<sequence length="71" mass="8220">MIKRYATSRTMQGEMNVYIFKINLRSPKDSTGLLFGVEGVTFYRNPEFELVYISYEVSYLQIAGKAYLGHI</sequence>
<dbReference type="AlphaFoldDB" id="A0AA88XAV6"/>
<accession>A0AA88XAV6</accession>
<reference evidence="1" key="1">
    <citation type="submission" date="2022-12" db="EMBL/GenBank/DDBJ databases">
        <title>Draft genome assemblies for two species of Escallonia (Escalloniales).</title>
        <authorList>
            <person name="Chanderbali A."/>
            <person name="Dervinis C."/>
            <person name="Anghel I."/>
            <person name="Soltis D."/>
            <person name="Soltis P."/>
            <person name="Zapata F."/>
        </authorList>
    </citation>
    <scope>NUCLEOTIDE SEQUENCE</scope>
    <source>
        <strain evidence="1">UCBG64.0493</strain>
        <tissue evidence="1">Leaf</tissue>
    </source>
</reference>
<proteinExistence type="predicted"/>
<gene>
    <name evidence="1" type="ORF">RJ639_028359</name>
</gene>
<evidence type="ECO:0000313" key="1">
    <source>
        <dbReference type="EMBL" id="KAK3040028.1"/>
    </source>
</evidence>
<keyword evidence="2" id="KW-1185">Reference proteome</keyword>
<dbReference type="Proteomes" id="UP001188597">
    <property type="component" value="Unassembled WGS sequence"/>
</dbReference>
<protein>
    <submittedName>
        <fullName evidence="1">Uncharacterized protein</fullName>
    </submittedName>
</protein>